<dbReference type="InterPro" id="IPR006016">
    <property type="entry name" value="UspA"/>
</dbReference>
<dbReference type="InterPro" id="IPR014729">
    <property type="entry name" value="Rossmann-like_a/b/a_fold"/>
</dbReference>
<dbReference type="Proteomes" id="UP000193420">
    <property type="component" value="Unassembled WGS sequence"/>
</dbReference>
<sequence>MKKIIVPVDFSEQSENALKTAASIAAKYGSELFVLHMLELSEALVSSNEQAHYEQAVFLIKLAEKRFETFLEKPYLKGISVTPIVKHHKVYSEVNAVAEKHQADLIVMGSRGTDGIKEIFVGSNAEKMVRNSNVPVLVIKDYIEGFEVKRFVFACDFEEENLEPFQRAKNLADKLGAELILVYVNTPGDNFLSTKDAFKKINKFLHLAKASLEVEIYNDYSVERGILAFSESRNADLIGLPTHGRKGLSHFLMGSIGEDVTNHSKIPVITFKI</sequence>
<reference evidence="4" key="1">
    <citation type="submission" date="2017-04" db="EMBL/GenBank/DDBJ databases">
        <authorList>
            <person name="Varghese N."/>
            <person name="Submissions S."/>
        </authorList>
    </citation>
    <scope>NUCLEOTIDE SEQUENCE [LARGE SCALE GENOMIC DNA]</scope>
    <source>
        <strain evidence="4">DSM 19835</strain>
    </source>
</reference>
<dbReference type="PANTHER" id="PTHR46268">
    <property type="entry name" value="STRESS RESPONSE PROTEIN NHAX"/>
    <property type="match status" value="1"/>
</dbReference>
<dbReference type="SUPFAM" id="SSF52402">
    <property type="entry name" value="Adenine nucleotide alpha hydrolases-like"/>
    <property type="match status" value="2"/>
</dbReference>
<gene>
    <name evidence="3" type="ORF">SAMN03080602_00051</name>
</gene>
<dbReference type="CDD" id="cd00293">
    <property type="entry name" value="USP-like"/>
    <property type="match status" value="2"/>
</dbReference>
<feature type="domain" description="UspA" evidence="2">
    <location>
        <begin position="148"/>
        <end position="271"/>
    </location>
</feature>
<evidence type="ECO:0000256" key="1">
    <source>
        <dbReference type="ARBA" id="ARBA00008791"/>
    </source>
</evidence>
<dbReference type="STRING" id="188872.SAMN03080602_00051"/>
<feature type="domain" description="UspA" evidence="2">
    <location>
        <begin position="1"/>
        <end position="140"/>
    </location>
</feature>
<dbReference type="InterPro" id="IPR006015">
    <property type="entry name" value="Universal_stress_UspA"/>
</dbReference>
<evidence type="ECO:0000313" key="3">
    <source>
        <dbReference type="EMBL" id="SMG05949.1"/>
    </source>
</evidence>
<dbReference type="PRINTS" id="PR01438">
    <property type="entry name" value="UNVRSLSTRESS"/>
</dbReference>
<dbReference type="PANTHER" id="PTHR46268:SF6">
    <property type="entry name" value="UNIVERSAL STRESS PROTEIN UP12"/>
    <property type="match status" value="1"/>
</dbReference>
<dbReference type="OrthoDB" id="9788959at2"/>
<keyword evidence="4" id="KW-1185">Reference proteome</keyword>
<protein>
    <submittedName>
        <fullName evidence="3">Nucleotide-binding universal stress protein, UspA family</fullName>
    </submittedName>
</protein>
<organism evidence="3 4">
    <name type="scientific">Arenibacter troitsensis</name>
    <dbReference type="NCBI Taxonomy" id="188872"/>
    <lineage>
        <taxon>Bacteria</taxon>
        <taxon>Pseudomonadati</taxon>
        <taxon>Bacteroidota</taxon>
        <taxon>Flavobacteriia</taxon>
        <taxon>Flavobacteriales</taxon>
        <taxon>Flavobacteriaceae</taxon>
        <taxon>Arenibacter</taxon>
    </lineage>
</organism>
<accession>A0A1X7HWX8</accession>
<evidence type="ECO:0000259" key="2">
    <source>
        <dbReference type="Pfam" id="PF00582"/>
    </source>
</evidence>
<name>A0A1X7HWX8_9FLAO</name>
<dbReference type="RefSeq" id="WP_085495071.1">
    <property type="nucleotide sequence ID" value="NZ_FXAO01000001.1"/>
</dbReference>
<comment type="similarity">
    <text evidence="1">Belongs to the universal stress protein A family.</text>
</comment>
<dbReference type="Gene3D" id="3.40.50.620">
    <property type="entry name" value="HUPs"/>
    <property type="match status" value="2"/>
</dbReference>
<proteinExistence type="inferred from homology"/>
<dbReference type="AlphaFoldDB" id="A0A1X7HWX8"/>
<dbReference type="Pfam" id="PF00582">
    <property type="entry name" value="Usp"/>
    <property type="match status" value="2"/>
</dbReference>
<dbReference type="EMBL" id="FXAO01000001">
    <property type="protein sequence ID" value="SMG05949.1"/>
    <property type="molecule type" value="Genomic_DNA"/>
</dbReference>
<evidence type="ECO:0000313" key="4">
    <source>
        <dbReference type="Proteomes" id="UP000193420"/>
    </source>
</evidence>